<proteinExistence type="predicted"/>
<keyword evidence="1" id="KW-0378">Hydrolase</keyword>
<dbReference type="AlphaFoldDB" id="A0A919QXL4"/>
<dbReference type="InterPro" id="IPR000868">
    <property type="entry name" value="Isochorismatase-like_dom"/>
</dbReference>
<dbReference type="Gene3D" id="3.40.50.850">
    <property type="entry name" value="Isochorismatase-like"/>
    <property type="match status" value="1"/>
</dbReference>
<evidence type="ECO:0000313" key="4">
    <source>
        <dbReference type="Proteomes" id="UP000655287"/>
    </source>
</evidence>
<dbReference type="PANTHER" id="PTHR43540:SF6">
    <property type="entry name" value="ISOCHORISMATASE-LIKE DOMAIN-CONTAINING PROTEIN"/>
    <property type="match status" value="1"/>
</dbReference>
<dbReference type="Pfam" id="PF00857">
    <property type="entry name" value="Isochorismatase"/>
    <property type="match status" value="1"/>
</dbReference>
<evidence type="ECO:0000256" key="1">
    <source>
        <dbReference type="ARBA" id="ARBA00022801"/>
    </source>
</evidence>
<gene>
    <name evidence="3" type="ORF">Sru01_09810</name>
</gene>
<dbReference type="GO" id="GO:0016787">
    <property type="term" value="F:hydrolase activity"/>
    <property type="evidence" value="ECO:0007669"/>
    <property type="project" value="UniProtKB-KW"/>
</dbReference>
<evidence type="ECO:0000313" key="3">
    <source>
        <dbReference type="EMBL" id="GII75999.1"/>
    </source>
</evidence>
<comment type="caution">
    <text evidence="3">The sequence shown here is derived from an EMBL/GenBank/DDBJ whole genome shotgun (WGS) entry which is preliminary data.</text>
</comment>
<sequence length="219" mass="23735">MRRINGMSVFETPEEVLAPAHTALLVIDMQNDLLSDEGAYARRGEDARLVRAAIEPVARLVRAARDAGVLVVYTQNTTLPGGRSDSPAWTYFKHYSRPELAGQYTLDGTWGHEIVPELAPGDGDVVIRKHRSDGFVGTDLDLVLRSNGVRSVATAGIVTNGCVESTVRHAAFLDYYSVVVGDACASTSPRLHDAAIELLRGRHDILTVDTVTAIWGARP</sequence>
<reference evidence="3" key="1">
    <citation type="submission" date="2021-01" db="EMBL/GenBank/DDBJ databases">
        <title>Whole genome shotgun sequence of Sphaerisporangium rufum NBRC 109079.</title>
        <authorList>
            <person name="Komaki H."/>
            <person name="Tamura T."/>
        </authorList>
    </citation>
    <scope>NUCLEOTIDE SEQUENCE</scope>
    <source>
        <strain evidence="3">NBRC 109079</strain>
    </source>
</reference>
<dbReference type="InterPro" id="IPR050272">
    <property type="entry name" value="Isochorismatase-like_hydrls"/>
</dbReference>
<dbReference type="InterPro" id="IPR036380">
    <property type="entry name" value="Isochorismatase-like_sf"/>
</dbReference>
<dbReference type="RefSeq" id="WP_203982632.1">
    <property type="nucleotide sequence ID" value="NZ_BOOU01000013.1"/>
</dbReference>
<organism evidence="3 4">
    <name type="scientific">Sphaerisporangium rufum</name>
    <dbReference type="NCBI Taxonomy" id="1381558"/>
    <lineage>
        <taxon>Bacteria</taxon>
        <taxon>Bacillati</taxon>
        <taxon>Actinomycetota</taxon>
        <taxon>Actinomycetes</taxon>
        <taxon>Streptosporangiales</taxon>
        <taxon>Streptosporangiaceae</taxon>
        <taxon>Sphaerisporangium</taxon>
    </lineage>
</organism>
<feature type="domain" description="Isochorismatase-like" evidence="2">
    <location>
        <begin position="22"/>
        <end position="201"/>
    </location>
</feature>
<dbReference type="PANTHER" id="PTHR43540">
    <property type="entry name" value="PEROXYUREIDOACRYLATE/UREIDOACRYLATE AMIDOHYDROLASE-RELATED"/>
    <property type="match status" value="1"/>
</dbReference>
<dbReference type="Proteomes" id="UP000655287">
    <property type="component" value="Unassembled WGS sequence"/>
</dbReference>
<dbReference type="EMBL" id="BOOU01000013">
    <property type="protein sequence ID" value="GII75999.1"/>
    <property type="molecule type" value="Genomic_DNA"/>
</dbReference>
<name>A0A919QXL4_9ACTN</name>
<evidence type="ECO:0000259" key="2">
    <source>
        <dbReference type="Pfam" id="PF00857"/>
    </source>
</evidence>
<protein>
    <submittedName>
        <fullName evidence="3">Isochorismatase</fullName>
    </submittedName>
</protein>
<accession>A0A919QXL4</accession>
<keyword evidence="4" id="KW-1185">Reference proteome</keyword>
<dbReference type="SUPFAM" id="SSF52499">
    <property type="entry name" value="Isochorismatase-like hydrolases"/>
    <property type="match status" value="1"/>
</dbReference>
<dbReference type="CDD" id="cd00431">
    <property type="entry name" value="cysteine_hydrolases"/>
    <property type="match status" value="1"/>
</dbReference>